<comment type="caution">
    <text evidence="1">The sequence shown here is derived from an EMBL/GenBank/DDBJ whole genome shotgun (WGS) entry which is preliminary data.</text>
</comment>
<name>A0A0K9NYZ8_ZOSMR</name>
<accession>A0A0K9NYZ8</accession>
<protein>
    <submittedName>
        <fullName evidence="1">Uncharacterized protein</fullName>
    </submittedName>
</protein>
<proteinExistence type="predicted"/>
<sequence length="27" mass="3349">MKFVWKMVSTLLTCLVHMEYIEKINQY</sequence>
<organism evidence="1 2">
    <name type="scientific">Zostera marina</name>
    <name type="common">Eelgrass</name>
    <dbReference type="NCBI Taxonomy" id="29655"/>
    <lineage>
        <taxon>Eukaryota</taxon>
        <taxon>Viridiplantae</taxon>
        <taxon>Streptophyta</taxon>
        <taxon>Embryophyta</taxon>
        <taxon>Tracheophyta</taxon>
        <taxon>Spermatophyta</taxon>
        <taxon>Magnoliopsida</taxon>
        <taxon>Liliopsida</taxon>
        <taxon>Zosteraceae</taxon>
        <taxon>Zostera</taxon>
    </lineage>
</organism>
<reference evidence="2" key="1">
    <citation type="journal article" date="2016" name="Nature">
        <title>The genome of the seagrass Zostera marina reveals angiosperm adaptation to the sea.</title>
        <authorList>
            <person name="Olsen J.L."/>
            <person name="Rouze P."/>
            <person name="Verhelst B."/>
            <person name="Lin Y.-C."/>
            <person name="Bayer T."/>
            <person name="Collen J."/>
            <person name="Dattolo E."/>
            <person name="De Paoli E."/>
            <person name="Dittami S."/>
            <person name="Maumus F."/>
            <person name="Michel G."/>
            <person name="Kersting A."/>
            <person name="Lauritano C."/>
            <person name="Lohaus R."/>
            <person name="Toepel M."/>
            <person name="Tonon T."/>
            <person name="Vanneste K."/>
            <person name="Amirebrahimi M."/>
            <person name="Brakel J."/>
            <person name="Bostroem C."/>
            <person name="Chovatia M."/>
            <person name="Grimwood J."/>
            <person name="Jenkins J.W."/>
            <person name="Jueterbock A."/>
            <person name="Mraz A."/>
            <person name="Stam W.T."/>
            <person name="Tice H."/>
            <person name="Bornberg-Bauer E."/>
            <person name="Green P.J."/>
            <person name="Pearson G.A."/>
            <person name="Procaccini G."/>
            <person name="Duarte C.M."/>
            <person name="Schmutz J."/>
            <person name="Reusch T.B.H."/>
            <person name="Van de Peer Y."/>
        </authorList>
    </citation>
    <scope>NUCLEOTIDE SEQUENCE [LARGE SCALE GENOMIC DNA]</scope>
    <source>
        <strain evidence="2">cv. Finnish</strain>
    </source>
</reference>
<dbReference type="EMBL" id="LFYR01001526">
    <property type="protein sequence ID" value="KMZ61202.1"/>
    <property type="molecule type" value="Genomic_DNA"/>
</dbReference>
<evidence type="ECO:0000313" key="2">
    <source>
        <dbReference type="Proteomes" id="UP000036987"/>
    </source>
</evidence>
<keyword evidence="2" id="KW-1185">Reference proteome</keyword>
<dbReference type="Proteomes" id="UP000036987">
    <property type="component" value="Unassembled WGS sequence"/>
</dbReference>
<gene>
    <name evidence="1" type="ORF">ZOSMA_547G00020</name>
</gene>
<evidence type="ECO:0000313" key="1">
    <source>
        <dbReference type="EMBL" id="KMZ61202.1"/>
    </source>
</evidence>
<dbReference type="AlphaFoldDB" id="A0A0K9NYZ8"/>